<evidence type="ECO:0000256" key="10">
    <source>
        <dbReference type="PROSITE-ProRule" id="PRU00027"/>
    </source>
</evidence>
<evidence type="ECO:0000256" key="4">
    <source>
        <dbReference type="ARBA" id="ARBA00022771"/>
    </source>
</evidence>
<dbReference type="SUPFAM" id="SSF53098">
    <property type="entry name" value="Ribonuclease H-like"/>
    <property type="match status" value="1"/>
</dbReference>
<dbReference type="AlphaFoldDB" id="A0A5C7HKU0"/>
<dbReference type="GO" id="GO:0008270">
    <property type="term" value="F:zinc ion binding"/>
    <property type="evidence" value="ECO:0007669"/>
    <property type="project" value="UniProtKB-KW"/>
</dbReference>
<evidence type="ECO:0000256" key="9">
    <source>
        <dbReference type="ARBA" id="ARBA00023242"/>
    </source>
</evidence>
<dbReference type="Pfam" id="PF02892">
    <property type="entry name" value="zf-BED"/>
    <property type="match status" value="1"/>
</dbReference>
<evidence type="ECO:0000313" key="14">
    <source>
        <dbReference type="Proteomes" id="UP000323000"/>
    </source>
</evidence>
<evidence type="ECO:0000256" key="8">
    <source>
        <dbReference type="ARBA" id="ARBA00023163"/>
    </source>
</evidence>
<dbReference type="InterPro" id="IPR036236">
    <property type="entry name" value="Znf_C2H2_sf"/>
</dbReference>
<dbReference type="InterPro" id="IPR052035">
    <property type="entry name" value="ZnF_BED_domain_contain"/>
</dbReference>
<dbReference type="InterPro" id="IPR008906">
    <property type="entry name" value="HATC_C_dom"/>
</dbReference>
<keyword evidence="14" id="KW-1185">Reference proteome</keyword>
<feature type="compositionally biased region" description="Polar residues" evidence="11">
    <location>
        <begin position="52"/>
        <end position="68"/>
    </location>
</feature>
<dbReference type="Pfam" id="PF14372">
    <property type="entry name" value="hAT-like_RNase-H"/>
    <property type="match status" value="1"/>
</dbReference>
<evidence type="ECO:0000256" key="6">
    <source>
        <dbReference type="ARBA" id="ARBA00023015"/>
    </source>
</evidence>
<dbReference type="PANTHER" id="PTHR46481:SF2">
    <property type="entry name" value="BED-TYPE DOMAIN-CONTAINING PROTEIN"/>
    <property type="match status" value="1"/>
</dbReference>
<dbReference type="GO" id="GO:0003677">
    <property type="term" value="F:DNA binding"/>
    <property type="evidence" value="ECO:0007669"/>
    <property type="project" value="UniProtKB-KW"/>
</dbReference>
<dbReference type="SUPFAM" id="SSF140996">
    <property type="entry name" value="Hermes dimerisation domain"/>
    <property type="match status" value="1"/>
</dbReference>
<keyword evidence="5" id="KW-0862">Zinc</keyword>
<dbReference type="Proteomes" id="UP000323000">
    <property type="component" value="Chromosome 7"/>
</dbReference>
<dbReference type="OrthoDB" id="1742011at2759"/>
<evidence type="ECO:0000256" key="3">
    <source>
        <dbReference type="ARBA" id="ARBA00022723"/>
    </source>
</evidence>
<dbReference type="InterPro" id="IPR025525">
    <property type="entry name" value="hAT-like_transposase_RNase-H"/>
</dbReference>
<reference evidence="14" key="1">
    <citation type="journal article" date="2019" name="Gigascience">
        <title>De novo genome assembly of the endangered Acer yangbiense, a plant species with extremely small populations endemic to Yunnan Province, China.</title>
        <authorList>
            <person name="Yang J."/>
            <person name="Wariss H.M."/>
            <person name="Tao L."/>
            <person name="Zhang R."/>
            <person name="Yun Q."/>
            <person name="Hollingsworth P."/>
            <person name="Dao Z."/>
            <person name="Luo G."/>
            <person name="Guo H."/>
            <person name="Ma Y."/>
            <person name="Sun W."/>
        </authorList>
    </citation>
    <scope>NUCLEOTIDE SEQUENCE [LARGE SCALE GENOMIC DNA]</scope>
    <source>
        <strain evidence="14">cv. Malutang</strain>
    </source>
</reference>
<dbReference type="EMBL" id="VAHF01000007">
    <property type="protein sequence ID" value="TXG57581.1"/>
    <property type="molecule type" value="Genomic_DNA"/>
</dbReference>
<keyword evidence="4 10" id="KW-0863">Zinc-finger</keyword>
<evidence type="ECO:0000256" key="7">
    <source>
        <dbReference type="ARBA" id="ARBA00023125"/>
    </source>
</evidence>
<comment type="subcellular location">
    <subcellularLocation>
        <location evidence="1">Nucleus</location>
    </subcellularLocation>
</comment>
<keyword evidence="9" id="KW-0539">Nucleus</keyword>
<gene>
    <name evidence="13" type="ORF">EZV62_015410</name>
</gene>
<dbReference type="PANTHER" id="PTHR46481">
    <property type="entry name" value="ZINC FINGER BED DOMAIN-CONTAINING PROTEIN 4"/>
    <property type="match status" value="1"/>
</dbReference>
<organism evidence="13 14">
    <name type="scientific">Acer yangbiense</name>
    <dbReference type="NCBI Taxonomy" id="1000413"/>
    <lineage>
        <taxon>Eukaryota</taxon>
        <taxon>Viridiplantae</taxon>
        <taxon>Streptophyta</taxon>
        <taxon>Embryophyta</taxon>
        <taxon>Tracheophyta</taxon>
        <taxon>Spermatophyta</taxon>
        <taxon>Magnoliopsida</taxon>
        <taxon>eudicotyledons</taxon>
        <taxon>Gunneridae</taxon>
        <taxon>Pentapetalae</taxon>
        <taxon>rosids</taxon>
        <taxon>malvids</taxon>
        <taxon>Sapindales</taxon>
        <taxon>Sapindaceae</taxon>
        <taxon>Hippocastanoideae</taxon>
        <taxon>Acereae</taxon>
        <taxon>Acer</taxon>
    </lineage>
</organism>
<dbReference type="InterPro" id="IPR003656">
    <property type="entry name" value="Znf_BED"/>
</dbReference>
<evidence type="ECO:0000256" key="5">
    <source>
        <dbReference type="ARBA" id="ARBA00022833"/>
    </source>
</evidence>
<keyword evidence="8" id="KW-0804">Transcription</keyword>
<comment type="subunit">
    <text evidence="2">Homodimer.</text>
</comment>
<accession>A0A5C7HKU0</accession>
<name>A0A5C7HKU0_9ROSI</name>
<evidence type="ECO:0000256" key="11">
    <source>
        <dbReference type="SAM" id="MobiDB-lite"/>
    </source>
</evidence>
<keyword evidence="7" id="KW-0238">DNA-binding</keyword>
<evidence type="ECO:0000313" key="13">
    <source>
        <dbReference type="EMBL" id="TXG57581.1"/>
    </source>
</evidence>
<dbReference type="Pfam" id="PF05699">
    <property type="entry name" value="Dimer_Tnp_hAT"/>
    <property type="match status" value="1"/>
</dbReference>
<evidence type="ECO:0000259" key="12">
    <source>
        <dbReference type="PROSITE" id="PS50808"/>
    </source>
</evidence>
<protein>
    <recommendedName>
        <fullName evidence="12">BED-type domain-containing protein</fullName>
    </recommendedName>
</protein>
<keyword evidence="3" id="KW-0479">Metal-binding</keyword>
<proteinExistence type="predicted"/>
<dbReference type="InterPro" id="IPR012337">
    <property type="entry name" value="RNaseH-like_sf"/>
</dbReference>
<dbReference type="SUPFAM" id="SSF57667">
    <property type="entry name" value="beta-beta-alpha zinc fingers"/>
    <property type="match status" value="1"/>
</dbReference>
<dbReference type="SMART" id="SM00614">
    <property type="entry name" value="ZnF_BED"/>
    <property type="match status" value="1"/>
</dbReference>
<keyword evidence="6" id="KW-0805">Transcription regulation</keyword>
<feature type="region of interest" description="Disordered" evidence="11">
    <location>
        <begin position="33"/>
        <end position="82"/>
    </location>
</feature>
<evidence type="ECO:0000256" key="2">
    <source>
        <dbReference type="ARBA" id="ARBA00011738"/>
    </source>
</evidence>
<feature type="domain" description="BED-type" evidence="12">
    <location>
        <begin position="86"/>
        <end position="142"/>
    </location>
</feature>
<dbReference type="GO" id="GO:0046983">
    <property type="term" value="F:protein dimerization activity"/>
    <property type="evidence" value="ECO:0007669"/>
    <property type="project" value="InterPro"/>
</dbReference>
<comment type="caution">
    <text evidence="13">The sequence shown here is derived from an EMBL/GenBank/DDBJ whole genome shotgun (WGS) entry which is preliminary data.</text>
</comment>
<evidence type="ECO:0000256" key="1">
    <source>
        <dbReference type="ARBA" id="ARBA00004123"/>
    </source>
</evidence>
<dbReference type="PROSITE" id="PS50808">
    <property type="entry name" value="ZF_BED"/>
    <property type="match status" value="1"/>
</dbReference>
<dbReference type="GO" id="GO:0005634">
    <property type="term" value="C:nucleus"/>
    <property type="evidence" value="ECO:0007669"/>
    <property type="project" value="UniProtKB-SubCell"/>
</dbReference>
<sequence>MPRHSPRSFDRSSSTLLQIVQSSLLQLIRSASTRVEDKASKMEIDHNVDSMEGSSDSGPETLENSSSIGKEKVSKKGIRVGGRKGKKKSECWAHFEEYVTKDGKKRARCKYCGDTYAVDSGCSTTNMNTHINKRCKKYRPVDSKQKVLVKKPTTSGFGSSLGVSKFDQLKCRRALAEMLILDELPFRFVENRGFRRFCFELCPLFDLPSRRTIVRELYKLYIDEKIKLKNYFSRSKKRILSFSQIVDHTGDSIGKCIENVLIEWGIDKVFTITVDNATANTTAIGYVIRKLNSWQDGGAVLEGKYLHVRCCAHILNLIVSDGLKDLHDSIVAIRNAVKFVKSSPSRLDRFKKAVANEKIGTKGLVVLDVPTRWNSTYLMLESALKLRKAFQRMGEEDIQYVNYFKDKEDGHKRIGPPTLDDWDNAKVFINFLATFYDITLDFSASLRVTSNIYFKSWCTIRNQLNSLTSERDPLVSKIAVSMQQKFDKYWGGLEKTNNLLIVAVVLDPRYKLGYVKFRFDSIYGVEESQSMISKVKGVLLDLYEWYNKFYGSSGGGAKETDDVFSIGVSDDLELGRLKATDKEDSLWGMKQQEEDISKGKSEVDLYLLERAEKLNDRFDVLAWWKNSLVKFPILSMIARDVFAMPVSTVASESAFSTGGRILDPFRSSLTPKIVEGLILTGNWLQAICPIAEPRVVQEHAQNEDESVDLLDHYINVEAGSGNYFTVITN</sequence>
<feature type="compositionally biased region" description="Basic and acidic residues" evidence="11">
    <location>
        <begin position="34"/>
        <end position="49"/>
    </location>
</feature>